<dbReference type="SUPFAM" id="SSF88697">
    <property type="entry name" value="PUA domain-like"/>
    <property type="match status" value="1"/>
</dbReference>
<keyword evidence="3" id="KW-1185">Reference proteome</keyword>
<name>A0AAZ3RXE8_ONCTS</name>
<dbReference type="GeneTree" id="ENSGT00390000012182"/>
<reference evidence="3" key="1">
    <citation type="journal article" date="2018" name="PLoS ONE">
        <title>Chinook salmon (Oncorhynchus tshawytscha) genome and transcriptome.</title>
        <authorList>
            <person name="Christensen K.A."/>
            <person name="Leong J.S."/>
            <person name="Sakhrani D."/>
            <person name="Biagi C.A."/>
            <person name="Minkley D.R."/>
            <person name="Withler R.E."/>
            <person name="Rondeau E.B."/>
            <person name="Koop B.F."/>
            <person name="Devlin R.H."/>
        </authorList>
    </citation>
    <scope>NUCLEOTIDE SEQUENCE [LARGE SCALE GENOMIC DNA]</scope>
</reference>
<dbReference type="InterPro" id="IPR007374">
    <property type="entry name" value="ASCH_domain"/>
</dbReference>
<evidence type="ECO:0000313" key="2">
    <source>
        <dbReference type="Ensembl" id="ENSOTSP00005145833.1"/>
    </source>
</evidence>
<proteinExistence type="predicted"/>
<evidence type="ECO:0000259" key="1">
    <source>
        <dbReference type="SMART" id="SM01022"/>
    </source>
</evidence>
<dbReference type="PANTHER" id="PTHR31666">
    <property type="entry name" value="PROTEIN CXORF40A-RELATED"/>
    <property type="match status" value="1"/>
</dbReference>
<dbReference type="SMART" id="SM01022">
    <property type="entry name" value="ASCH"/>
    <property type="match status" value="1"/>
</dbReference>
<dbReference type="Proteomes" id="UP000694402">
    <property type="component" value="Unassembled WGS sequence"/>
</dbReference>
<evidence type="ECO:0000313" key="3">
    <source>
        <dbReference type="Proteomes" id="UP000694402"/>
    </source>
</evidence>
<dbReference type="Ensembl" id="ENSOTST00005170450.1">
    <property type="protein sequence ID" value="ENSOTSP00005145833.1"/>
    <property type="gene ID" value="ENSOTSG00005049618.1"/>
</dbReference>
<accession>A0AAZ3RXE8</accession>
<dbReference type="PANTHER" id="PTHR31666:SF0">
    <property type="entry name" value="PROTEIN EOLA1-RELATED"/>
    <property type="match status" value="1"/>
</dbReference>
<feature type="domain" description="ASCH" evidence="1">
    <location>
        <begin position="8"/>
        <end position="113"/>
    </location>
</feature>
<dbReference type="InterPro" id="IPR015947">
    <property type="entry name" value="PUA-like_sf"/>
</dbReference>
<organism evidence="2 3">
    <name type="scientific">Oncorhynchus tshawytscha</name>
    <name type="common">Chinook salmon</name>
    <name type="synonym">Salmo tshawytscha</name>
    <dbReference type="NCBI Taxonomy" id="74940"/>
    <lineage>
        <taxon>Eukaryota</taxon>
        <taxon>Metazoa</taxon>
        <taxon>Chordata</taxon>
        <taxon>Craniata</taxon>
        <taxon>Vertebrata</taxon>
        <taxon>Euteleostomi</taxon>
        <taxon>Actinopterygii</taxon>
        <taxon>Neopterygii</taxon>
        <taxon>Teleostei</taxon>
        <taxon>Protacanthopterygii</taxon>
        <taxon>Salmoniformes</taxon>
        <taxon>Salmonidae</taxon>
        <taxon>Salmoninae</taxon>
        <taxon>Oncorhynchus</taxon>
    </lineage>
</organism>
<protein>
    <recommendedName>
        <fullName evidence="1">ASCH domain-containing protein</fullName>
    </recommendedName>
</protein>
<gene>
    <name evidence="2" type="primary">EOLA1</name>
</gene>
<reference evidence="2" key="2">
    <citation type="submission" date="2025-08" db="UniProtKB">
        <authorList>
            <consortium name="Ensembl"/>
        </authorList>
    </citation>
    <scope>IDENTIFICATION</scope>
</reference>
<dbReference type="AlphaFoldDB" id="A0AAZ3RXE8"/>
<dbReference type="InterPro" id="IPR033615">
    <property type="entry name" value="EOLA1/EOLA2"/>
</dbReference>
<sequence>MTLQVGCLSFKQPYAGLVLDGVKSIETRWRPLLSTMENCTLAIHIAQKDWEADQWRDILTHTLGMSHMQIEELLASGDRFGRGVVAGLVEVGETWCCSDNVPEKDLRELEKAAVHTGLTEKHLTQLSNPRWLKEPLYARVLDYRVYTSPECIPAQSVYQPRVYTSPECIPAQSVYQPRVYTSPECIPAQSVYQPRVYTSPGRETRTPTFCMFLFRGNFGNRIVTYFQNEYAT</sequence>
<reference evidence="2" key="3">
    <citation type="submission" date="2025-09" db="UniProtKB">
        <authorList>
            <consortium name="Ensembl"/>
        </authorList>
    </citation>
    <scope>IDENTIFICATION</scope>
</reference>